<dbReference type="GO" id="GO:0005737">
    <property type="term" value="C:cytoplasm"/>
    <property type="evidence" value="ECO:0007669"/>
    <property type="project" value="TreeGrafter"/>
</dbReference>
<dbReference type="InterPro" id="IPR048465">
    <property type="entry name" value="Maestro-like_HEAT"/>
</dbReference>
<dbReference type="PANTHER" id="PTHR23120:SF45">
    <property type="entry name" value="MAESTRO HEAT LIKE REPEAT FAMILY MEMBER 1"/>
    <property type="match status" value="1"/>
</dbReference>
<evidence type="ECO:0008006" key="9">
    <source>
        <dbReference type="Google" id="ProtNLM"/>
    </source>
</evidence>
<evidence type="ECO:0000259" key="5">
    <source>
        <dbReference type="Pfam" id="PF23221"/>
    </source>
</evidence>
<evidence type="ECO:0000313" key="7">
    <source>
        <dbReference type="EMBL" id="KAF6495898.1"/>
    </source>
</evidence>
<dbReference type="PANTHER" id="PTHR23120">
    <property type="entry name" value="MAESTRO-RELATED HEAT DOMAIN-CONTAINING"/>
    <property type="match status" value="1"/>
</dbReference>
<dbReference type="InterPro" id="IPR011989">
    <property type="entry name" value="ARM-like"/>
</dbReference>
<evidence type="ECO:0000259" key="3">
    <source>
        <dbReference type="Pfam" id="PF21047"/>
    </source>
</evidence>
<protein>
    <recommendedName>
        <fullName evidence="9">Maestro heat like repeat family member 1</fullName>
    </recommendedName>
</protein>
<keyword evidence="8" id="KW-1185">Reference proteome</keyword>
<dbReference type="InterPro" id="IPR045206">
    <property type="entry name" value="Maestro_heat-like_prot"/>
</dbReference>
<dbReference type="EMBL" id="JACASE010000002">
    <property type="protein sequence ID" value="KAF6495898.1"/>
    <property type="molecule type" value="Genomic_DNA"/>
</dbReference>
<proteinExistence type="predicted"/>
<dbReference type="InterPro" id="IPR016024">
    <property type="entry name" value="ARM-type_fold"/>
</dbReference>
<comment type="caution">
    <text evidence="7">The sequence shown here is derived from an EMBL/GenBank/DDBJ whole genome shotgun (WGS) entry which is preliminary data.</text>
</comment>
<dbReference type="Proteomes" id="UP000593571">
    <property type="component" value="Unassembled WGS sequence"/>
</dbReference>
<dbReference type="SUPFAM" id="SSF48371">
    <property type="entry name" value="ARM repeat"/>
    <property type="match status" value="2"/>
</dbReference>
<name>A0A7J8JGS7_ROUAE</name>
<reference evidence="7 8" key="1">
    <citation type="journal article" date="2020" name="Nature">
        <title>Six reference-quality genomes reveal evolution of bat adaptations.</title>
        <authorList>
            <person name="Jebb D."/>
            <person name="Huang Z."/>
            <person name="Pippel M."/>
            <person name="Hughes G.M."/>
            <person name="Lavrichenko K."/>
            <person name="Devanna P."/>
            <person name="Winkler S."/>
            <person name="Jermiin L.S."/>
            <person name="Skirmuntt E.C."/>
            <person name="Katzourakis A."/>
            <person name="Burkitt-Gray L."/>
            <person name="Ray D.A."/>
            <person name="Sullivan K.A.M."/>
            <person name="Roscito J.G."/>
            <person name="Kirilenko B.M."/>
            <person name="Davalos L.M."/>
            <person name="Corthals A.P."/>
            <person name="Power M.L."/>
            <person name="Jones G."/>
            <person name="Ransome R.D."/>
            <person name="Dechmann D.K.N."/>
            <person name="Locatelli A.G."/>
            <person name="Puechmaille S.J."/>
            <person name="Fedrigo O."/>
            <person name="Jarvis E.D."/>
            <person name="Hiller M."/>
            <person name="Vernes S.C."/>
            <person name="Myers E.W."/>
            <person name="Teeling E.C."/>
        </authorList>
    </citation>
    <scope>NUCLEOTIDE SEQUENCE [LARGE SCALE GENOMIC DNA]</scope>
    <source>
        <strain evidence="7">MRouAeg1</strain>
        <tissue evidence="7">Muscle</tissue>
    </source>
</reference>
<dbReference type="InterPro" id="IPR055406">
    <property type="entry name" value="HEAT_Maestro"/>
</dbReference>
<dbReference type="InterPro" id="IPR055408">
    <property type="entry name" value="HEAT_MROH2B-like"/>
</dbReference>
<feature type="domain" description="Maestro-like HEAT-repeats" evidence="3">
    <location>
        <begin position="890"/>
        <end position="1112"/>
    </location>
</feature>
<gene>
    <name evidence="7" type="ORF">HJG63_010212</name>
</gene>
<feature type="domain" description="Maestro/Maestro-like HEAT-repeats" evidence="6">
    <location>
        <begin position="1303"/>
        <end position="1564"/>
    </location>
</feature>
<feature type="domain" description="MROH2B-like N-terminal HEAT-repeats" evidence="5">
    <location>
        <begin position="21"/>
        <end position="223"/>
    </location>
</feature>
<evidence type="ECO:0000256" key="2">
    <source>
        <dbReference type="SAM" id="MobiDB-lite"/>
    </source>
</evidence>
<feature type="compositionally biased region" description="Polar residues" evidence="2">
    <location>
        <begin position="1650"/>
        <end position="1663"/>
    </location>
</feature>
<accession>A0A7J8JGS7</accession>
<evidence type="ECO:0000259" key="6">
    <source>
        <dbReference type="Pfam" id="PF23227"/>
    </source>
</evidence>
<dbReference type="Pfam" id="PF21047">
    <property type="entry name" value="HEAT_Maestro"/>
    <property type="match status" value="1"/>
</dbReference>
<sequence length="1684" mass="192214">MAGFSETDKRDLEYNISGRNIKNFMEALQVAGQLSADNVLQTLKLLEVKILNNELETPLCQKVTDLIVGYLRKMKPEGELEEMCTAVLMALGSQFPGMVITKLWDRQRVRKLPPRGLLVTVGKLSLCQDIARYIDATWEYILRILRMAKEEDDMLAICHVLYGLVVSTQKHLDPAAKHEGAMDIREEAVAIKAYQTLRVLFNRWSLKSKDKVTEQVLVVIGRLFYLIPPFKLKNQVNWLTRWLMSVISTKVTPFYISQCIFQLVDALALSGCGGINLEYQLENITDMLFNQLNEKVNNSDSHSVLNHSLAQRAFCILTKLYSDQVVFLLQKTMESKDPAKTVSALQVFVDVFQEVPQTEKLQSKVMHSVINMIQEDFEPVRKPLLNFIEMLGQHNYFALPLGDIIINYIVKLSQSDSSNEEDIRIMCFKILKMVSLPKLVTLACEPNNISVFVPLSKIASEMAVRARLLGHVPYLSSFHHRPAQFISPQKLMIHLVMLSRKPYREKEFGTSSLRLLHTLHPITSRHPVIYSNVGQLWMKAIPQMLQILDDHTEKNLNQNEWEGRLLQFSSQSLVAIDDDNWLEHLVRVVLEKISYFSDDDKEKAFLYKFFGFTLRTSRKISLVKTMLSSILQTAHKELQEREGIAVALSIVSMKHLTTVLDQLEVYSAALTDKNSSSILQLMKEHQQREWGLVCNTVYLSYSKIILESKGAIFMHLDAILALVLQHYHNCIVEKDKNLKLYYLNALTTLTSILSSQRKAFQFKFPHKLDIVNLMVELIREEPLNFISSSIRQMAMNIVTDFRNLRPLLEIEERTELLRTCFKGVLCLPPRDILCKEASSSKEAQAKLVLFKETLESLLRLMETLIIEMPTRIQYCLELLDTWLNSQKDNERERAMWCTARILGFTAKMNNFKTEIEFTRLGRLVRLLAIRCHDPVDNICFLSSQAVYNLYCILLQQKQMGRKAQGLWEEEGKHEVYSANVFYNNTFEIAKAFAEYFTQMQLTTLVLTAMEGLTDSRAKLSLAAAQLISGVMQERGRDMIKIEEIVEGILELLNLQLEPSTKEEIFRAMCLLAGNNTHIVVPMLLNRPLPWDRTNLALWNVFGTRRETTINVLQLLIGILENLHSKEETKEMAFQPVAVACALCEMLSGSLCQEAIQELYPRLLLAVLSHLYWVIEQNAPQKMVVYSKDGGPGSKSKPFDPTSCALEAVKLVLLAAAYDGVVSYANQHCCWDLLSCPKFYYIGIMDLTSGIVKNCEPAILHRILNLVRNLLSSFDVRRKILARTFYAQLLWHRSVAQTLGQDFLGNLIRWIKEPNLIMQEVGLRGISNLALHPGQSRSLKSLVPFLRDFLKSEVRVTVEAVKSLRNIICHGQGEDTKVVFSSISKQLWPLINDERDQVRIAATAALGHMLYRVDKFKPGSTLRKEIYTFLVPLLLSFQDNNAEVVKACGGALTKWTKVIGWSSLTQMFQHTTLSDHMQVLEETCKYLVSTCKKQFLGELLRQSFDFLKSPWPFLRAAAITFIGLTAKKINMNNIHEDDVQLLKNALESLRNDPVESIQSLVNTTLTNIDKYVKAGLVPTSKMSRLSINLFKVSGMKASEKKKRLFKTVRRERDDEDSQKNKVWNWLQTLNSLRSWRSGRVKITPLIVGDLQTTSTGSQAPNSKSPSEETEPVQKKVAPESLTVNI</sequence>
<evidence type="ECO:0000313" key="8">
    <source>
        <dbReference type="Proteomes" id="UP000593571"/>
    </source>
</evidence>
<evidence type="ECO:0000259" key="4">
    <source>
        <dbReference type="Pfam" id="PF23210"/>
    </source>
</evidence>
<feature type="region of interest" description="Disordered" evidence="2">
    <location>
        <begin position="1650"/>
        <end position="1684"/>
    </location>
</feature>
<dbReference type="Pfam" id="PF23210">
    <property type="entry name" value="HEAT_Maestro_2"/>
    <property type="match status" value="1"/>
</dbReference>
<keyword evidence="1" id="KW-0677">Repeat</keyword>
<dbReference type="Gene3D" id="1.25.10.10">
    <property type="entry name" value="Leucine-rich Repeat Variant"/>
    <property type="match status" value="1"/>
</dbReference>
<dbReference type="Pfam" id="PF23221">
    <property type="entry name" value="HEAT_MROH2B_1st"/>
    <property type="match status" value="1"/>
</dbReference>
<dbReference type="InterPro" id="IPR056282">
    <property type="entry name" value="MROH2B-like_N_HEAT"/>
</dbReference>
<evidence type="ECO:0000256" key="1">
    <source>
        <dbReference type="ARBA" id="ARBA00022737"/>
    </source>
</evidence>
<organism evidence="7 8">
    <name type="scientific">Rousettus aegyptiacus</name>
    <name type="common">Egyptian fruit bat</name>
    <name type="synonym">Pteropus aegyptiacus</name>
    <dbReference type="NCBI Taxonomy" id="9407"/>
    <lineage>
        <taxon>Eukaryota</taxon>
        <taxon>Metazoa</taxon>
        <taxon>Chordata</taxon>
        <taxon>Craniata</taxon>
        <taxon>Vertebrata</taxon>
        <taxon>Euteleostomi</taxon>
        <taxon>Mammalia</taxon>
        <taxon>Eutheria</taxon>
        <taxon>Laurasiatheria</taxon>
        <taxon>Chiroptera</taxon>
        <taxon>Yinpterochiroptera</taxon>
        <taxon>Pteropodoidea</taxon>
        <taxon>Pteropodidae</taxon>
        <taxon>Rousettinae</taxon>
        <taxon>Rousettus</taxon>
    </lineage>
</organism>
<feature type="domain" description="MROH2B-like HEAT-repeats" evidence="4">
    <location>
        <begin position="231"/>
        <end position="866"/>
    </location>
</feature>
<dbReference type="Pfam" id="PF23227">
    <property type="entry name" value="HEAT_MROH2B_C"/>
    <property type="match status" value="1"/>
</dbReference>